<dbReference type="Pfam" id="PF08148">
    <property type="entry name" value="DSHCT"/>
    <property type="match status" value="1"/>
</dbReference>
<dbReference type="CDD" id="cd18795">
    <property type="entry name" value="SF2_C_Ski2"/>
    <property type="match status" value="1"/>
</dbReference>
<reference evidence="9" key="2">
    <citation type="submission" date="2024-04" db="EMBL/GenBank/DDBJ databases">
        <authorList>
            <person name="Chen Y."/>
            <person name="Shah S."/>
            <person name="Dougan E. K."/>
            <person name="Thang M."/>
            <person name="Chan C."/>
        </authorList>
    </citation>
    <scope>NUCLEOTIDE SEQUENCE [LARGE SCALE GENOMIC DNA]</scope>
</reference>
<dbReference type="Gene3D" id="3.40.50.300">
    <property type="entry name" value="P-loop containing nucleotide triphosphate hydrolases"/>
    <property type="match status" value="1"/>
</dbReference>
<protein>
    <submittedName>
        <fullName evidence="10">DExH-box ATP-dependent RNA helicase DExH15 chloroplastic (ATP-dependent RNA helicase ISE2) (Protei n EMBRYO DEFECTIVE 25) (Protein INCREASED SIZE EXCLUSION LIMIT 2) (Protein PIGMENT DEFECTIVE 317)</fullName>
    </submittedName>
</protein>
<evidence type="ECO:0000313" key="11">
    <source>
        <dbReference type="Proteomes" id="UP001152797"/>
    </source>
</evidence>
<keyword evidence="11" id="KW-1185">Reference proteome</keyword>
<dbReference type="Gene3D" id="1.10.238.10">
    <property type="entry name" value="EF-hand"/>
    <property type="match status" value="2"/>
</dbReference>
<dbReference type="PROSITE" id="PS50222">
    <property type="entry name" value="EF_HAND_2"/>
    <property type="match status" value="3"/>
</dbReference>
<keyword evidence="3 10" id="KW-0347">Helicase</keyword>
<name>A0A9P1C5A6_9DINO</name>
<feature type="domain" description="EF-hand" evidence="6">
    <location>
        <begin position="635"/>
        <end position="670"/>
    </location>
</feature>
<dbReference type="GO" id="GO:0005524">
    <property type="term" value="F:ATP binding"/>
    <property type="evidence" value="ECO:0007669"/>
    <property type="project" value="UniProtKB-KW"/>
</dbReference>
<keyword evidence="1" id="KW-0547">Nucleotide-binding</keyword>
<dbReference type="PANTHER" id="PTHR12131:SF1">
    <property type="entry name" value="ATP-DEPENDENT RNA HELICASE SUPV3L1, MITOCHONDRIAL-RELATED"/>
    <property type="match status" value="1"/>
</dbReference>
<evidence type="ECO:0000313" key="9">
    <source>
        <dbReference type="EMBL" id="CAL1138709.1"/>
    </source>
</evidence>
<dbReference type="InterPro" id="IPR001650">
    <property type="entry name" value="Helicase_C-like"/>
</dbReference>
<dbReference type="GO" id="GO:0016787">
    <property type="term" value="F:hydrolase activity"/>
    <property type="evidence" value="ECO:0007669"/>
    <property type="project" value="UniProtKB-KW"/>
</dbReference>
<dbReference type="SUPFAM" id="SSF52540">
    <property type="entry name" value="P-loop containing nucleoside triphosphate hydrolases"/>
    <property type="match status" value="1"/>
</dbReference>
<evidence type="ECO:0000256" key="3">
    <source>
        <dbReference type="ARBA" id="ARBA00022806"/>
    </source>
</evidence>
<dbReference type="SMART" id="SM00054">
    <property type="entry name" value="EFh"/>
    <property type="match status" value="3"/>
</dbReference>
<feature type="domain" description="Helicase C-terminal" evidence="7">
    <location>
        <begin position="35"/>
        <end position="221"/>
    </location>
</feature>
<keyword evidence="4" id="KW-0106">Calcium</keyword>
<dbReference type="InterPro" id="IPR027417">
    <property type="entry name" value="P-loop_NTPase"/>
</dbReference>
<dbReference type="InterPro" id="IPR002048">
    <property type="entry name" value="EF_hand_dom"/>
</dbReference>
<accession>A0A9P1C5A6</accession>
<dbReference type="CDD" id="cd00051">
    <property type="entry name" value="EFh"/>
    <property type="match status" value="1"/>
</dbReference>
<evidence type="ECO:0000313" key="8">
    <source>
        <dbReference type="EMBL" id="CAI3985334.1"/>
    </source>
</evidence>
<dbReference type="GO" id="GO:0004386">
    <property type="term" value="F:helicase activity"/>
    <property type="evidence" value="ECO:0007669"/>
    <property type="project" value="UniProtKB-KW"/>
</dbReference>
<evidence type="ECO:0000256" key="2">
    <source>
        <dbReference type="ARBA" id="ARBA00022801"/>
    </source>
</evidence>
<sequence>MDRVFALSKTIRRLQRMAWLPSLSFALRRQHCEEQVKLAFMMLSLGAFGGSPRRVRAPSFRLPERLVSSKEAAEIQGAIDAFEKQFPDLCLSNITKAVMLAGLAAHHAGQMPAQRALVECLFERGLLKLIFATETLAAGIHMPARAVILSQLEKKDAFGLRWLNSTEVLQMCGRAGRRGLDLQGHAIVNGPVSWTAETLISGPLPLNSSFSPSYDMLCALFTGGREEHEVASLIQKSFAAFLASCDDEKSETDYLQEEGELERLGQFLARVRQMLERSGCSLQEIKEYKKLRHQQDLDERLGFRGLRDQGHSDDDLDLFGDPEEELVMDQELQNKVHLLSNREELLTALDERSALASRLRKPRAAPGREPARYQWCCFQKYMAVLEHEGFLLSENTGPTRIVQTSLKGEAAHQIAQGANILWLSSLLPQPGQDLATTYGLEPGDLAALVAAMSDGRGSDAEDVSSASLAEGELAELRDVLEWLTEYRWHLWEVQLGHGVYEAMPLSVEAFRVTKAWASGGSWQEVVATAAMAEGDVFRLLRRTLEILEGLELCQASAQEASGCSAGWQLRVQRAQEMLLRCPQSRRTEILKLMRHDAARHPEIPEMIPSCESWWESKLWKSEKRFMACMRLLRGIELDHVQELMQAAEHDESGKLDVKELPALLNSMGYETWDLQVIDETLEDSGLGLRCSRLGLGDVWRFLMEFRRKEGFCRDELKALSECFKHHDEDNSGELDNLESPLALRMLGFPVGYNEVQRWLLKVDVDESGALNLVEFRKLARMLQANDMNHFREVFDVYVLKVGNSGTLSRENAVTVLDSMGFCVGPAVFDSAHVNENQFLTVCYGLIKERRVECRRNGGWSAEELKWLRTEFDRYIPPGRAYVANKDLIRLLQDILPQMSRDPLFRPELRGILRQVEVESTGKLGFSKYLTFLQLCTSAKEKSVARRQQAAVEEVGFNQIELQELRDLFLDVAARPTCITFEEVWKLINSTTPLGHNLTVELQQIFNEQLMKRSDVHEPPEQALDFADFLRFMRRLMDMNFAKLAHDQ</sequence>
<gene>
    <name evidence="8" type="ORF">C1SCF055_LOCUS12793</name>
</gene>
<evidence type="ECO:0000256" key="1">
    <source>
        <dbReference type="ARBA" id="ARBA00022741"/>
    </source>
</evidence>
<keyword evidence="2" id="KW-0378">Hydrolase</keyword>
<dbReference type="SUPFAM" id="SSF47473">
    <property type="entry name" value="EF-hand"/>
    <property type="match status" value="2"/>
</dbReference>
<reference evidence="8" key="1">
    <citation type="submission" date="2022-10" db="EMBL/GenBank/DDBJ databases">
        <authorList>
            <person name="Chen Y."/>
            <person name="Dougan E. K."/>
            <person name="Chan C."/>
            <person name="Rhodes N."/>
            <person name="Thang M."/>
        </authorList>
    </citation>
    <scope>NUCLEOTIDE SEQUENCE</scope>
</reference>
<evidence type="ECO:0000259" key="7">
    <source>
        <dbReference type="PROSITE" id="PS51194"/>
    </source>
</evidence>
<comment type="caution">
    <text evidence="8">The sequence shown here is derived from an EMBL/GenBank/DDBJ whole genome shotgun (WGS) entry which is preliminary data.</text>
</comment>
<dbReference type="PROSITE" id="PS51194">
    <property type="entry name" value="HELICASE_CTER"/>
    <property type="match status" value="1"/>
</dbReference>
<dbReference type="EMBL" id="CAMXCT030000980">
    <property type="protein sequence ID" value="CAL4772646.1"/>
    <property type="molecule type" value="Genomic_DNA"/>
</dbReference>
<evidence type="ECO:0000259" key="6">
    <source>
        <dbReference type="PROSITE" id="PS50222"/>
    </source>
</evidence>
<dbReference type="GO" id="GO:0070478">
    <property type="term" value="P:nuclear-transcribed mRNA catabolic process, 3'-5' exonucleolytic nonsense-mediated decay"/>
    <property type="evidence" value="ECO:0007669"/>
    <property type="project" value="TreeGrafter"/>
</dbReference>
<dbReference type="EMBL" id="CAMXCT010000980">
    <property type="protein sequence ID" value="CAI3985334.1"/>
    <property type="molecule type" value="Genomic_DNA"/>
</dbReference>
<dbReference type="EMBL" id="CAMXCT020000980">
    <property type="protein sequence ID" value="CAL1138709.1"/>
    <property type="molecule type" value="Genomic_DNA"/>
</dbReference>
<dbReference type="AlphaFoldDB" id="A0A9P1C5A6"/>
<dbReference type="SMART" id="SM01142">
    <property type="entry name" value="DSHCT"/>
    <property type="match status" value="1"/>
</dbReference>
<evidence type="ECO:0000256" key="4">
    <source>
        <dbReference type="ARBA" id="ARBA00022837"/>
    </source>
</evidence>
<dbReference type="SMART" id="SM00490">
    <property type="entry name" value="HELICc"/>
    <property type="match status" value="1"/>
</dbReference>
<dbReference type="GO" id="GO:0055087">
    <property type="term" value="C:Ski complex"/>
    <property type="evidence" value="ECO:0007669"/>
    <property type="project" value="TreeGrafter"/>
</dbReference>
<feature type="domain" description="EF-hand" evidence="6">
    <location>
        <begin position="714"/>
        <end position="749"/>
    </location>
</feature>
<evidence type="ECO:0000256" key="5">
    <source>
        <dbReference type="ARBA" id="ARBA00022840"/>
    </source>
</evidence>
<dbReference type="Proteomes" id="UP001152797">
    <property type="component" value="Unassembled WGS sequence"/>
</dbReference>
<dbReference type="InterPro" id="IPR018247">
    <property type="entry name" value="EF_Hand_1_Ca_BS"/>
</dbReference>
<organism evidence="8">
    <name type="scientific">Cladocopium goreaui</name>
    <dbReference type="NCBI Taxonomy" id="2562237"/>
    <lineage>
        <taxon>Eukaryota</taxon>
        <taxon>Sar</taxon>
        <taxon>Alveolata</taxon>
        <taxon>Dinophyceae</taxon>
        <taxon>Suessiales</taxon>
        <taxon>Symbiodiniaceae</taxon>
        <taxon>Cladocopium</taxon>
    </lineage>
</organism>
<keyword evidence="5" id="KW-0067">ATP-binding</keyword>
<dbReference type="Gene3D" id="1.10.3380.30">
    <property type="match status" value="1"/>
</dbReference>
<proteinExistence type="predicted"/>
<dbReference type="InterPro" id="IPR050699">
    <property type="entry name" value="RNA-DNA_Helicase"/>
</dbReference>
<dbReference type="InterPro" id="IPR012961">
    <property type="entry name" value="Ski2/MTR4_C"/>
</dbReference>
<dbReference type="InterPro" id="IPR011992">
    <property type="entry name" value="EF-hand-dom_pair"/>
</dbReference>
<dbReference type="PANTHER" id="PTHR12131">
    <property type="entry name" value="ATP-DEPENDENT RNA AND DNA HELICASE"/>
    <property type="match status" value="1"/>
</dbReference>
<dbReference type="OrthoDB" id="408390at2759"/>
<dbReference type="GO" id="GO:0005509">
    <property type="term" value="F:calcium ion binding"/>
    <property type="evidence" value="ECO:0007669"/>
    <property type="project" value="InterPro"/>
</dbReference>
<dbReference type="PROSITE" id="PS00018">
    <property type="entry name" value="EF_HAND_1"/>
    <property type="match status" value="1"/>
</dbReference>
<feature type="domain" description="EF-hand" evidence="6">
    <location>
        <begin position="750"/>
        <end position="785"/>
    </location>
</feature>
<evidence type="ECO:0000313" key="10">
    <source>
        <dbReference type="EMBL" id="CAL4772646.1"/>
    </source>
</evidence>